<reference evidence="2 3" key="1">
    <citation type="journal article" date="2018" name="ACS Chem. Biol.">
        <title>Ketoreductase domain dysfunction expands chemodiversity: malyngamide biosynthesis in the cyanobacterium Okeania hirsuta.</title>
        <authorList>
            <person name="Moss N.A."/>
            <person name="Leao T."/>
            <person name="Rankin M."/>
            <person name="McCullough T.M."/>
            <person name="Qu P."/>
            <person name="Korobeynikov A."/>
            <person name="Smith J.L."/>
            <person name="Gerwick L."/>
            <person name="Gerwick W.H."/>
        </authorList>
    </citation>
    <scope>NUCLEOTIDE SEQUENCE [LARGE SCALE GENOMIC DNA]</scope>
    <source>
        <strain evidence="2 3">PAB10Feb10-1</strain>
    </source>
</reference>
<accession>A0A3N6NJZ3</accession>
<dbReference type="RefSeq" id="WP_124146234.1">
    <property type="nucleotide sequence ID" value="NZ_CAWOKI010000147.1"/>
</dbReference>
<keyword evidence="3" id="KW-1185">Reference proteome</keyword>
<dbReference type="InterPro" id="IPR006380">
    <property type="entry name" value="SPP-like_dom"/>
</dbReference>
<dbReference type="InterPro" id="IPR036412">
    <property type="entry name" value="HAD-like_sf"/>
</dbReference>
<dbReference type="Proteomes" id="UP000269154">
    <property type="component" value="Unassembled WGS sequence"/>
</dbReference>
<dbReference type="Gene3D" id="3.90.1070.10">
    <property type="match status" value="1"/>
</dbReference>
<dbReference type="PANTHER" id="PTHR10000:SF8">
    <property type="entry name" value="HAD SUPERFAMILY HYDROLASE-LIKE, TYPE 3"/>
    <property type="match status" value="1"/>
</dbReference>
<comment type="caution">
    <text evidence="2">The sequence shown here is derived from an EMBL/GenBank/DDBJ whole genome shotgun (WGS) entry which is preliminary data.</text>
</comment>
<gene>
    <name evidence="2" type="ORF">D5R40_04565</name>
</gene>
<dbReference type="GO" id="GO:0005829">
    <property type="term" value="C:cytosol"/>
    <property type="evidence" value="ECO:0007669"/>
    <property type="project" value="TreeGrafter"/>
</dbReference>
<dbReference type="GO" id="GO:0016791">
    <property type="term" value="F:phosphatase activity"/>
    <property type="evidence" value="ECO:0007669"/>
    <property type="project" value="TreeGrafter"/>
</dbReference>
<evidence type="ECO:0000313" key="2">
    <source>
        <dbReference type="EMBL" id="RQH53435.1"/>
    </source>
</evidence>
<dbReference type="InterPro" id="IPR023214">
    <property type="entry name" value="HAD_sf"/>
</dbReference>
<dbReference type="SUPFAM" id="SSF56784">
    <property type="entry name" value="HAD-like"/>
    <property type="match status" value="1"/>
</dbReference>
<evidence type="ECO:0000313" key="3">
    <source>
        <dbReference type="Proteomes" id="UP000269154"/>
    </source>
</evidence>
<dbReference type="NCBIfam" id="TIGR01484">
    <property type="entry name" value="HAD-SF-IIB"/>
    <property type="match status" value="1"/>
</dbReference>
<organism evidence="2 3">
    <name type="scientific">Okeania hirsuta</name>
    <dbReference type="NCBI Taxonomy" id="1458930"/>
    <lineage>
        <taxon>Bacteria</taxon>
        <taxon>Bacillati</taxon>
        <taxon>Cyanobacteriota</taxon>
        <taxon>Cyanophyceae</taxon>
        <taxon>Oscillatoriophycideae</taxon>
        <taxon>Oscillatoriales</taxon>
        <taxon>Microcoleaceae</taxon>
        <taxon>Okeania</taxon>
    </lineage>
</organism>
<dbReference type="EMBL" id="RCBY01000014">
    <property type="protein sequence ID" value="RQH53435.1"/>
    <property type="molecule type" value="Genomic_DNA"/>
</dbReference>
<feature type="domain" description="Sucrose phosphatase-like" evidence="1">
    <location>
        <begin position="19"/>
        <end position="249"/>
    </location>
</feature>
<dbReference type="Pfam" id="PF05116">
    <property type="entry name" value="S6PP"/>
    <property type="match status" value="1"/>
</dbReference>
<dbReference type="PANTHER" id="PTHR10000">
    <property type="entry name" value="PHOSPHOSERINE PHOSPHATASE"/>
    <property type="match status" value="1"/>
</dbReference>
<dbReference type="GO" id="GO:0000287">
    <property type="term" value="F:magnesium ion binding"/>
    <property type="evidence" value="ECO:0007669"/>
    <property type="project" value="TreeGrafter"/>
</dbReference>
<dbReference type="Gene3D" id="3.40.50.1000">
    <property type="entry name" value="HAD superfamily/HAD-like"/>
    <property type="match status" value="1"/>
</dbReference>
<sequence length="258" mass="28878">MPLTPLSETVAKTSLKNIQLIATDMDGTLTKNGEFTSNLFLSLEKLAAAKIQVLIITGRSAGWVQAIKNYLPVVGAIAENGGFFYPNHNEAPKFLTSIPNINLHRQHLAEVFQYLKSLFPRIEESVDNQFRLTDFTFDIQDLNLSELTKMAKICHSKGYGFTYSTVQCHIKPLEQDKATGLLQVLSDYFPELTTEKILTVGDSPNDETLFDEGKFPLSVGVANIREYADKLNHQPVYITSQKEAEGFCELAELLLEKN</sequence>
<evidence type="ECO:0000259" key="1">
    <source>
        <dbReference type="Pfam" id="PF05116"/>
    </source>
</evidence>
<dbReference type="InterPro" id="IPR006379">
    <property type="entry name" value="HAD-SF_hydro_IIB"/>
</dbReference>
<dbReference type="AlphaFoldDB" id="A0A3N6NJZ3"/>
<protein>
    <submittedName>
        <fullName evidence="2">HAD family phosphatase</fullName>
    </submittedName>
</protein>
<name>A0A3N6NJZ3_9CYAN</name>
<proteinExistence type="predicted"/>
<dbReference type="OrthoDB" id="9814970at2"/>